<dbReference type="InterPro" id="IPR011107">
    <property type="entry name" value="PPI_Ypi1"/>
</dbReference>
<accession>A0A1B6G4Q3</accession>
<dbReference type="PANTHER" id="PTHR20835">
    <property type="entry name" value="E3 UBIQUITIN-PROTEIN LIGASE PPP1R11-RELATED"/>
    <property type="match status" value="1"/>
</dbReference>
<organism evidence="4">
    <name type="scientific">Cuerna arida</name>
    <dbReference type="NCBI Taxonomy" id="1464854"/>
    <lineage>
        <taxon>Eukaryota</taxon>
        <taxon>Metazoa</taxon>
        <taxon>Ecdysozoa</taxon>
        <taxon>Arthropoda</taxon>
        <taxon>Hexapoda</taxon>
        <taxon>Insecta</taxon>
        <taxon>Pterygota</taxon>
        <taxon>Neoptera</taxon>
        <taxon>Paraneoptera</taxon>
        <taxon>Hemiptera</taxon>
        <taxon>Auchenorrhyncha</taxon>
        <taxon>Membracoidea</taxon>
        <taxon>Cicadellidae</taxon>
        <taxon>Cicadellinae</taxon>
        <taxon>Proconiini</taxon>
        <taxon>Cuerna</taxon>
    </lineage>
</organism>
<feature type="compositionally biased region" description="Basic residues" evidence="3">
    <location>
        <begin position="34"/>
        <end position="47"/>
    </location>
</feature>
<protein>
    <recommendedName>
        <fullName evidence="1">E3 ubiquitin-protein ligase PPP1R11</fullName>
    </recommendedName>
    <alternativeName>
        <fullName evidence="2">Protein phosphatase 1 regulatory subunit 11</fullName>
    </alternativeName>
</protein>
<dbReference type="GO" id="GO:0008157">
    <property type="term" value="F:protein phosphatase 1 binding"/>
    <property type="evidence" value="ECO:0007669"/>
    <property type="project" value="TreeGrafter"/>
</dbReference>
<gene>
    <name evidence="4" type="ORF">g.15276</name>
</gene>
<feature type="region of interest" description="Disordered" evidence="3">
    <location>
        <begin position="95"/>
        <end position="122"/>
    </location>
</feature>
<dbReference type="GO" id="GO:0005634">
    <property type="term" value="C:nucleus"/>
    <property type="evidence" value="ECO:0007669"/>
    <property type="project" value="TreeGrafter"/>
</dbReference>
<dbReference type="PANTHER" id="PTHR20835:SF0">
    <property type="entry name" value="E3 UBIQUITIN-PROTEIN LIGASE PPP1R11"/>
    <property type="match status" value="1"/>
</dbReference>
<evidence type="ECO:0000256" key="1">
    <source>
        <dbReference type="ARBA" id="ARBA00021994"/>
    </source>
</evidence>
<proteinExistence type="predicted"/>
<dbReference type="GO" id="GO:0004865">
    <property type="term" value="F:protein serine/threonine phosphatase inhibitor activity"/>
    <property type="evidence" value="ECO:0007669"/>
    <property type="project" value="InterPro"/>
</dbReference>
<evidence type="ECO:0000313" key="4">
    <source>
        <dbReference type="EMBL" id="JAS57407.1"/>
    </source>
</evidence>
<name>A0A1B6G4Q3_9HEMI</name>
<dbReference type="Pfam" id="PF07491">
    <property type="entry name" value="PPI_Ypi1"/>
    <property type="match status" value="1"/>
</dbReference>
<evidence type="ECO:0000256" key="2">
    <source>
        <dbReference type="ARBA" id="ARBA00031039"/>
    </source>
</evidence>
<dbReference type="AlphaFoldDB" id="A0A1B6G4Q3"/>
<dbReference type="EMBL" id="GECZ01012362">
    <property type="protein sequence ID" value="JAS57407.1"/>
    <property type="molecule type" value="Transcribed_RNA"/>
</dbReference>
<reference evidence="4" key="1">
    <citation type="submission" date="2015-11" db="EMBL/GenBank/DDBJ databases">
        <title>De novo transcriptome assembly of four potential Pierce s Disease insect vectors from Arizona vineyards.</title>
        <authorList>
            <person name="Tassone E.E."/>
        </authorList>
    </citation>
    <scope>NUCLEOTIDE SEQUENCE</scope>
</reference>
<feature type="region of interest" description="Disordered" evidence="3">
    <location>
        <begin position="21"/>
        <end position="51"/>
    </location>
</feature>
<evidence type="ECO:0000256" key="3">
    <source>
        <dbReference type="SAM" id="MobiDB-lite"/>
    </source>
</evidence>
<sequence>MAEISNTTISQVAETNTVTVVQEEDASQQDRPTIRLKLKKPKSKKQVKWGEDTVDNEHMNKKKSKCCCVYNKPRAFGESSSESDDECDNCQGHVERRKKGRGQSHSQADGSAESVPPTLVPA</sequence>